<keyword evidence="1" id="KW-1133">Transmembrane helix</keyword>
<keyword evidence="1" id="KW-0812">Transmembrane</keyword>
<protein>
    <submittedName>
        <fullName evidence="2">Uncharacterized protein</fullName>
    </submittedName>
</protein>
<evidence type="ECO:0000256" key="1">
    <source>
        <dbReference type="SAM" id="Phobius"/>
    </source>
</evidence>
<comment type="caution">
    <text evidence="2">The sequence shown here is derived from an EMBL/GenBank/DDBJ whole genome shotgun (WGS) entry which is preliminary data.</text>
</comment>
<keyword evidence="1" id="KW-0472">Membrane</keyword>
<reference evidence="2" key="1">
    <citation type="journal article" date="2015" name="Nature">
        <title>Complex archaea that bridge the gap between prokaryotes and eukaryotes.</title>
        <authorList>
            <person name="Spang A."/>
            <person name="Saw J.H."/>
            <person name="Jorgensen S.L."/>
            <person name="Zaremba-Niedzwiedzka K."/>
            <person name="Martijn J."/>
            <person name="Lind A.E."/>
            <person name="van Eijk R."/>
            <person name="Schleper C."/>
            <person name="Guy L."/>
            <person name="Ettema T.J."/>
        </authorList>
    </citation>
    <scope>NUCLEOTIDE SEQUENCE</scope>
</reference>
<evidence type="ECO:0000313" key="2">
    <source>
        <dbReference type="EMBL" id="KKL84669.1"/>
    </source>
</evidence>
<proteinExistence type="predicted"/>
<feature type="transmembrane region" description="Helical" evidence="1">
    <location>
        <begin position="6"/>
        <end position="26"/>
    </location>
</feature>
<gene>
    <name evidence="2" type="ORF">LCGC14_1962390</name>
</gene>
<accession>A0A0F9FE43</accession>
<sequence>MLFILNISHFIFVKSLLLQWQFIFVVQRYNRFLKCLDFHKHLKKLKIWNNKNDFPICRK</sequence>
<name>A0A0F9FE43_9ZZZZ</name>
<dbReference type="AlphaFoldDB" id="A0A0F9FE43"/>
<dbReference type="EMBL" id="LAZR01021637">
    <property type="protein sequence ID" value="KKL84669.1"/>
    <property type="molecule type" value="Genomic_DNA"/>
</dbReference>
<organism evidence="2">
    <name type="scientific">marine sediment metagenome</name>
    <dbReference type="NCBI Taxonomy" id="412755"/>
    <lineage>
        <taxon>unclassified sequences</taxon>
        <taxon>metagenomes</taxon>
        <taxon>ecological metagenomes</taxon>
    </lineage>
</organism>